<dbReference type="AlphaFoldDB" id="A0A6C0EE64"/>
<evidence type="ECO:0000313" key="1">
    <source>
        <dbReference type="EMBL" id="QHT26549.1"/>
    </source>
</evidence>
<accession>A0A6C0EE64</accession>
<sequence>MKIALYHGFTDIHFEMLGYFLEYIKYTKININIYAFSENDHGKQWKEYYVNLFDINIKWTDPTIFNPYNYDLIILLTDDDKTFKDDWLEEFGQKKVICIDHCGLIRRNNMMLRIGTRFFNRRPNTLWALPCYYGINKFNKIKILEENTKIQPLSKIKILCIGIQNRPPCIEFLTDLFENFDDLEFHIIARFFNVNYDSYKNIFTYQLCPTNIMFDLVKKSNYILCLDNPLNDFPIANSISGAIPISFSYGCQLIIPSTWNKFYNFKSAIVYNDNYLQKNGQTKLNLSNNIDLDKIYSELYELVAHRNVVFDNFLKNKLENNKNSLNWQIQILNMIEFPIPNIIINYNLKENINEIIHNFKLEFREIHLINCNIEINENYIYSYNQINNILKINESIMLNINNEYSDLVYEEIIKIISIRNYKDVIIINNSCDINKILSIYNRHSIYYNYENKIIIIPQR</sequence>
<proteinExistence type="predicted"/>
<reference evidence="1" key="1">
    <citation type="journal article" date="2020" name="Nature">
        <title>Giant virus diversity and host interactions through global metagenomics.</title>
        <authorList>
            <person name="Schulz F."/>
            <person name="Roux S."/>
            <person name="Paez-Espino D."/>
            <person name="Jungbluth S."/>
            <person name="Walsh D.A."/>
            <person name="Denef V.J."/>
            <person name="McMahon K.D."/>
            <person name="Konstantinidis K.T."/>
            <person name="Eloe-Fadrosh E.A."/>
            <person name="Kyrpides N.C."/>
            <person name="Woyke T."/>
        </authorList>
    </citation>
    <scope>NUCLEOTIDE SEQUENCE</scope>
    <source>
        <strain evidence="1">GVMAG-M-3300023179-2</strain>
    </source>
</reference>
<protein>
    <recommendedName>
        <fullName evidence="2">Glycosyl transferase family 1 domain-containing protein</fullName>
    </recommendedName>
</protein>
<name>A0A6C0EE64_9ZZZZ</name>
<organism evidence="1">
    <name type="scientific">viral metagenome</name>
    <dbReference type="NCBI Taxonomy" id="1070528"/>
    <lineage>
        <taxon>unclassified sequences</taxon>
        <taxon>metagenomes</taxon>
        <taxon>organismal metagenomes</taxon>
    </lineage>
</organism>
<evidence type="ECO:0008006" key="2">
    <source>
        <dbReference type="Google" id="ProtNLM"/>
    </source>
</evidence>
<dbReference type="EMBL" id="MN739799">
    <property type="protein sequence ID" value="QHT26549.1"/>
    <property type="molecule type" value="Genomic_DNA"/>
</dbReference>